<feature type="transmembrane region" description="Helical" evidence="1">
    <location>
        <begin position="14"/>
        <end position="32"/>
    </location>
</feature>
<evidence type="ECO:0000313" key="3">
    <source>
        <dbReference type="Proteomes" id="UP000657421"/>
    </source>
</evidence>
<keyword evidence="3" id="KW-1185">Reference proteome</keyword>
<feature type="transmembrane region" description="Helical" evidence="1">
    <location>
        <begin position="100"/>
        <end position="124"/>
    </location>
</feature>
<keyword evidence="1" id="KW-0812">Transmembrane</keyword>
<feature type="transmembrane region" description="Helical" evidence="1">
    <location>
        <begin position="177"/>
        <end position="196"/>
    </location>
</feature>
<organism evidence="2 3">
    <name type="scientific">Jingyaoa shaoxingensis</name>
    <dbReference type="NCBI Taxonomy" id="2763671"/>
    <lineage>
        <taxon>Bacteria</taxon>
        <taxon>Bacillati</taxon>
        <taxon>Bacillota</taxon>
        <taxon>Clostridia</taxon>
        <taxon>Lachnospirales</taxon>
        <taxon>Lachnospiraceae</taxon>
        <taxon>Jingyaoa</taxon>
    </lineage>
</organism>
<name>A0ABR7N5Y9_9FIRM</name>
<evidence type="ECO:0000256" key="1">
    <source>
        <dbReference type="SAM" id="Phobius"/>
    </source>
</evidence>
<accession>A0ABR7N5Y9</accession>
<feature type="transmembrane region" description="Helical" evidence="1">
    <location>
        <begin position="144"/>
        <end position="161"/>
    </location>
</feature>
<keyword evidence="1" id="KW-0472">Membrane</keyword>
<comment type="caution">
    <text evidence="2">The sequence shown here is derived from an EMBL/GenBank/DDBJ whole genome shotgun (WGS) entry which is preliminary data.</text>
</comment>
<dbReference type="EMBL" id="JACRSZ010000001">
    <property type="protein sequence ID" value="MBC8571819.1"/>
    <property type="molecule type" value="Genomic_DNA"/>
</dbReference>
<dbReference type="Proteomes" id="UP000657421">
    <property type="component" value="Unassembled WGS sequence"/>
</dbReference>
<proteinExistence type="predicted"/>
<feature type="transmembrane region" description="Helical" evidence="1">
    <location>
        <begin position="75"/>
        <end position="93"/>
    </location>
</feature>
<dbReference type="RefSeq" id="WP_249306757.1">
    <property type="nucleotide sequence ID" value="NZ_JACRSZ010000001.1"/>
</dbReference>
<reference evidence="2 3" key="1">
    <citation type="submission" date="2020-08" db="EMBL/GenBank/DDBJ databases">
        <title>Genome public.</title>
        <authorList>
            <person name="Liu C."/>
            <person name="Sun Q."/>
        </authorList>
    </citation>
    <scope>NUCLEOTIDE SEQUENCE [LARGE SCALE GENOMIC DNA]</scope>
    <source>
        <strain evidence="2 3">NSJ-46</strain>
    </source>
</reference>
<protein>
    <submittedName>
        <fullName evidence="2">Uncharacterized protein</fullName>
    </submittedName>
</protein>
<sequence>MSSVIEWFLRDNHWIRMVLINLPLQLFAVKILELLVGKMKHKGYMIGFMLVRTTLLCYFQSLGDQISVSGHLTEIVLGALGSIGACLLCIYLVEAEPIRVLFAIAISELSAMPVMVFSMVVLNWLEKRPEGMFGWYLTFRPEDLLAWIFELLLFISIYAIMKKIQILFRNYEIPHTRLIWIIYLEYFLVMQTSQLIPIATEDGTRRGMVMPCLIVAAAATLGLVKIFSNQKEKIRTESQFLQLELTMMQSQYQAMQYQRSHIEESRKLIDRQMQEIIQRGEQSEKQTQITEYLSDLEKAYQNIHAGIYCRDWKLDSILYVETERARQQGIKVTCKVQNYPEDQDGIQCMGKVLVKLFEYAIAENEKIHDPDKKQIDVQINVIAKQAVVLLTCPAGKKTYGLKKKINELTKEREGNTEVEKVEGRMKICVTFAEKN</sequence>
<feature type="transmembrane region" description="Helical" evidence="1">
    <location>
        <begin position="208"/>
        <end position="227"/>
    </location>
</feature>
<keyword evidence="1" id="KW-1133">Transmembrane helix</keyword>
<gene>
    <name evidence="2" type="ORF">H8716_01765</name>
</gene>
<evidence type="ECO:0000313" key="2">
    <source>
        <dbReference type="EMBL" id="MBC8571819.1"/>
    </source>
</evidence>
<feature type="transmembrane region" description="Helical" evidence="1">
    <location>
        <begin position="44"/>
        <end position="63"/>
    </location>
</feature>